<dbReference type="PANTHER" id="PTHR36848:SF2">
    <property type="entry name" value="SECRETED PROTEIN"/>
    <property type="match status" value="1"/>
</dbReference>
<dbReference type="InterPro" id="IPR053161">
    <property type="entry name" value="Ulvan_degrading_GH"/>
</dbReference>
<protein>
    <recommendedName>
        <fullName evidence="5">Secreted protein</fullName>
    </recommendedName>
</protein>
<dbReference type="SUPFAM" id="SSF49785">
    <property type="entry name" value="Galactose-binding domain-like"/>
    <property type="match status" value="1"/>
</dbReference>
<reference evidence="3" key="1">
    <citation type="submission" date="2022-07" db="EMBL/GenBank/DDBJ databases">
        <title>Genome Sequence of Xylaria arbuscula.</title>
        <authorList>
            <person name="Buettner E."/>
        </authorList>
    </citation>
    <scope>NUCLEOTIDE SEQUENCE</scope>
    <source>
        <strain evidence="3">VT107</strain>
    </source>
</reference>
<keyword evidence="4" id="KW-1185">Reference proteome</keyword>
<evidence type="ECO:0000313" key="4">
    <source>
        <dbReference type="Proteomes" id="UP001148614"/>
    </source>
</evidence>
<sequence>MFSMARPILFLSALCFCVGVLATSPLLERGGGTSGSEFIYDRFVNPPASYRPKYRYWIPDASVLPENVADDIAQLGQRGAGGVEFNSYYSYGGTQGPAATDWDVYGFGTPAYIKILRTALQAHKDNGMVMDYTLGPQSGQGVPAELGNPGLAWDVVFHNVSIINGTYSGPLPGWGVGDLVSAVTFSVHNSTDHSDEFGQLFNMPLVYNYTRYLMSAESLTDVTHLVEEDGSITTTVDLIGDGQSQFLLYASYARQSYERACIASNASPRDLLQNGSFAVDHFSRAGADVIANFVEEHILVDGVKELLMEVGGAIFEDSVEIPADTYWTPDLLSTFEQQHGYSLAKHLPLLSGNEGSQTEGGGPIQIASDAQGQGPDVVADYRSTMGSLVVDYLQGMEDWVHKLGLQFRHQVGYNLPVDMLQLIPRVDIPETETLAFANDVDRFRQYCGAANLAGKPIISIELGADYWRAFSQSWTDLLQDAKRAYVAGVNHVVLHGAPYSHNFVNTTWPGYTTFQYLFGGHHSRQQPAWDLGYKQANDYLSRMQVVLRAGVARVDIAFWDKMTAQRAYPNTLYTPADLVMAGYTYNYLSPENFLLEEAYIMDGVLAPNRQGFKALVLRQNDTLTTRGVRDLETYVQAGLQLVILGDVPSTYTTKNRTQILEAQEVWKRITDLHNVHKVPDGSLGSILDMIGVRPRTQITSNGTWYTVWRDNVAETYVLIYNDGNYSTGSISFETTKTSYFLNCWTGERSPIPQYAVNESAGTTEIPFALQRTEAVLIMFSDLVSDQKPDHVLSLSRLLDLRYDASGSIWMKQDVSDEMLTTASFSNNSMPTETAALGTFDLTRWSVTVEQWLPPTDLFDIAARKVNVTMDVPGPALYSWADLNLTSASGIGYYTTDFAWESSSGGEGQKMGAVLDIPPVTHGIVGFINGKELPAMDITNPKVDITEYLTNGTNTILLQVSTTLVNSVAPVWNDIMTLGAKPLLPFDLLRTSGFGESANGIIGEVKIQPYRLTKISLA</sequence>
<dbReference type="VEuPathDB" id="FungiDB:F4678DRAFT_469821"/>
<comment type="caution">
    <text evidence="3">The sequence shown here is derived from an EMBL/GenBank/DDBJ whole genome shotgun (WGS) entry which is preliminary data.</text>
</comment>
<feature type="region of interest" description="Disordered" evidence="1">
    <location>
        <begin position="352"/>
        <end position="371"/>
    </location>
</feature>
<evidence type="ECO:0000256" key="2">
    <source>
        <dbReference type="SAM" id="SignalP"/>
    </source>
</evidence>
<proteinExistence type="predicted"/>
<gene>
    <name evidence="3" type="ORF">NPX13_g510</name>
</gene>
<evidence type="ECO:0008006" key="5">
    <source>
        <dbReference type="Google" id="ProtNLM"/>
    </source>
</evidence>
<dbReference type="Pfam" id="PF17132">
    <property type="entry name" value="Glyco_hydro_106"/>
    <property type="match status" value="1"/>
</dbReference>
<dbReference type="PANTHER" id="PTHR36848">
    <property type="entry name" value="DNA-BINDING PROTEIN (PUTATIVE SECRETED PROTEIN)-RELATED"/>
    <property type="match status" value="1"/>
</dbReference>
<dbReference type="Proteomes" id="UP001148614">
    <property type="component" value="Unassembled WGS sequence"/>
</dbReference>
<name>A0A9W8NNU5_9PEZI</name>
<organism evidence="3 4">
    <name type="scientific">Xylaria arbuscula</name>
    <dbReference type="NCBI Taxonomy" id="114810"/>
    <lineage>
        <taxon>Eukaryota</taxon>
        <taxon>Fungi</taxon>
        <taxon>Dikarya</taxon>
        <taxon>Ascomycota</taxon>
        <taxon>Pezizomycotina</taxon>
        <taxon>Sordariomycetes</taxon>
        <taxon>Xylariomycetidae</taxon>
        <taxon>Xylariales</taxon>
        <taxon>Xylariaceae</taxon>
        <taxon>Xylaria</taxon>
    </lineage>
</organism>
<keyword evidence="2" id="KW-0732">Signal</keyword>
<dbReference type="InterPro" id="IPR008979">
    <property type="entry name" value="Galactose-bd-like_sf"/>
</dbReference>
<evidence type="ECO:0000313" key="3">
    <source>
        <dbReference type="EMBL" id="KAJ3580054.1"/>
    </source>
</evidence>
<feature type="chain" id="PRO_5040999684" description="Secreted protein" evidence="2">
    <location>
        <begin position="23"/>
        <end position="1017"/>
    </location>
</feature>
<dbReference type="AlphaFoldDB" id="A0A9W8NNU5"/>
<evidence type="ECO:0000256" key="1">
    <source>
        <dbReference type="SAM" id="MobiDB-lite"/>
    </source>
</evidence>
<dbReference type="Gene3D" id="2.60.120.260">
    <property type="entry name" value="Galactose-binding domain-like"/>
    <property type="match status" value="1"/>
</dbReference>
<dbReference type="EMBL" id="JANPWZ010000033">
    <property type="protein sequence ID" value="KAJ3580054.1"/>
    <property type="molecule type" value="Genomic_DNA"/>
</dbReference>
<accession>A0A9W8NNU5</accession>
<feature type="signal peptide" evidence="2">
    <location>
        <begin position="1"/>
        <end position="22"/>
    </location>
</feature>